<sequence>MPDLTAAAESAPLSVMLVDDEPGILATMGPLVADMGYQVVTAQSGEAALQLAHDSRPPHVLLTDVRMPVMDGMALLRAFKTAWPDTEVLMLTGHGDMQLAVESLRQGAGDFLTKPVNADVLEFALARAAERIALRGQVRRYTSQLESLVEQRTRELLEAERLAAMGETAGTMAHAIKNLAGGLEGAMFVLEKGLELDNREYLEQGWQMLRKDVGRLRDMAMNLLHLSRPAQPDMQPGDPLGVARDVVRLLQSRAADAGALLRLEPSHQSENAKKSGSALFDYSALHACLMNLVINAVDAVEEAVAAGTLEHGAGTVSIRVVQDNVCVRWIVCDNGSGLPAEAAGQLRNGRFTSKPAGSGFGLMATRKSMREQNGELHIRARARGGTEAELSLPLSGKACHE</sequence>
<dbReference type="Pfam" id="PF02518">
    <property type="entry name" value="HATPase_c"/>
    <property type="match status" value="1"/>
</dbReference>
<dbReference type="PANTHER" id="PTHR43547">
    <property type="entry name" value="TWO-COMPONENT HISTIDINE KINASE"/>
    <property type="match status" value="1"/>
</dbReference>
<evidence type="ECO:0000313" key="7">
    <source>
        <dbReference type="EMBL" id="ABB40510.1"/>
    </source>
</evidence>
<comment type="catalytic activity">
    <reaction evidence="1">
        <text>ATP + protein L-histidine = ADP + protein N-phospho-L-histidine.</text>
        <dbReference type="EC" id="2.7.13.3"/>
    </reaction>
</comment>
<gene>
    <name evidence="7" type="ordered locus">Dde_3717</name>
</gene>
<dbReference type="RefSeq" id="WP_011369378.1">
    <property type="nucleotide sequence ID" value="NC_007519.1"/>
</dbReference>
<dbReference type="PROSITE" id="PS50109">
    <property type="entry name" value="HIS_KIN"/>
    <property type="match status" value="1"/>
</dbReference>
<dbReference type="Gene3D" id="1.10.287.130">
    <property type="match status" value="1"/>
</dbReference>
<dbReference type="Proteomes" id="UP000002710">
    <property type="component" value="Chromosome"/>
</dbReference>
<dbReference type="GO" id="GO:0000155">
    <property type="term" value="F:phosphorelay sensor kinase activity"/>
    <property type="evidence" value="ECO:0007669"/>
    <property type="project" value="TreeGrafter"/>
</dbReference>
<dbReference type="AlphaFoldDB" id="Q30UY6"/>
<dbReference type="PROSITE" id="PS50110">
    <property type="entry name" value="RESPONSE_REGULATORY"/>
    <property type="match status" value="1"/>
</dbReference>
<evidence type="ECO:0000256" key="4">
    <source>
        <dbReference type="PROSITE-ProRule" id="PRU00169"/>
    </source>
</evidence>
<dbReference type="SUPFAM" id="SSF55874">
    <property type="entry name" value="ATPase domain of HSP90 chaperone/DNA topoisomerase II/histidine kinase"/>
    <property type="match status" value="1"/>
</dbReference>
<dbReference type="eggNOG" id="COG2204">
    <property type="taxonomic scope" value="Bacteria"/>
</dbReference>
<keyword evidence="8" id="KW-1185">Reference proteome</keyword>
<evidence type="ECO:0000313" key="8">
    <source>
        <dbReference type="Proteomes" id="UP000002710"/>
    </source>
</evidence>
<dbReference type="Gene3D" id="3.30.565.10">
    <property type="entry name" value="Histidine kinase-like ATPase, C-terminal domain"/>
    <property type="match status" value="1"/>
</dbReference>
<dbReference type="Pfam" id="PF00072">
    <property type="entry name" value="Response_reg"/>
    <property type="match status" value="1"/>
</dbReference>
<dbReference type="SMART" id="SM00448">
    <property type="entry name" value="REC"/>
    <property type="match status" value="1"/>
</dbReference>
<organism evidence="7 8">
    <name type="scientific">Oleidesulfovibrio alaskensis (strain ATCC BAA-1058 / DSM 17464 / G20)</name>
    <name type="common">Desulfovibrio alaskensis</name>
    <dbReference type="NCBI Taxonomy" id="207559"/>
    <lineage>
        <taxon>Bacteria</taxon>
        <taxon>Pseudomonadati</taxon>
        <taxon>Thermodesulfobacteriota</taxon>
        <taxon>Desulfovibrionia</taxon>
        <taxon>Desulfovibrionales</taxon>
        <taxon>Desulfovibrionaceae</taxon>
        <taxon>Oleidesulfovibrio</taxon>
    </lineage>
</organism>
<evidence type="ECO:0000259" key="6">
    <source>
        <dbReference type="PROSITE" id="PS50110"/>
    </source>
</evidence>
<dbReference type="InterPro" id="IPR003594">
    <property type="entry name" value="HATPase_dom"/>
</dbReference>
<dbReference type="EMBL" id="CP000112">
    <property type="protein sequence ID" value="ABB40510.1"/>
    <property type="molecule type" value="Genomic_DNA"/>
</dbReference>
<dbReference type="InterPro" id="IPR036890">
    <property type="entry name" value="HATPase_C_sf"/>
</dbReference>
<feature type="domain" description="Response regulatory" evidence="6">
    <location>
        <begin position="14"/>
        <end position="129"/>
    </location>
</feature>
<feature type="domain" description="Histidine kinase" evidence="5">
    <location>
        <begin position="171"/>
        <end position="396"/>
    </location>
</feature>
<evidence type="ECO:0000259" key="5">
    <source>
        <dbReference type="PROSITE" id="PS50109"/>
    </source>
</evidence>
<dbReference type="InterPro" id="IPR005467">
    <property type="entry name" value="His_kinase_dom"/>
</dbReference>
<protein>
    <recommendedName>
        <fullName evidence="2">histidine kinase</fullName>
        <ecNumber evidence="2">2.7.13.3</ecNumber>
    </recommendedName>
</protein>
<name>Q30UY6_OLEA2</name>
<evidence type="ECO:0000256" key="3">
    <source>
        <dbReference type="ARBA" id="ARBA00022553"/>
    </source>
</evidence>
<dbReference type="HOGENOM" id="CLU_000445_114_72_7"/>
<keyword evidence="7" id="KW-0418">Kinase</keyword>
<dbReference type="InterPro" id="IPR004358">
    <property type="entry name" value="Sig_transdc_His_kin-like_C"/>
</dbReference>
<feature type="modified residue" description="4-aspartylphosphate" evidence="4">
    <location>
        <position position="64"/>
    </location>
</feature>
<dbReference type="InterPro" id="IPR011006">
    <property type="entry name" value="CheY-like_superfamily"/>
</dbReference>
<dbReference type="PANTHER" id="PTHR43547:SF2">
    <property type="entry name" value="HYBRID SIGNAL TRANSDUCTION HISTIDINE KINASE C"/>
    <property type="match status" value="1"/>
</dbReference>
<dbReference type="EC" id="2.7.13.3" evidence="2"/>
<dbReference type="KEGG" id="dde:Dde_3717"/>
<dbReference type="STRING" id="207559.Dde_3717"/>
<dbReference type="PRINTS" id="PR00344">
    <property type="entry name" value="BCTRLSENSOR"/>
</dbReference>
<dbReference type="SMART" id="SM00387">
    <property type="entry name" value="HATPase_c"/>
    <property type="match status" value="1"/>
</dbReference>
<reference evidence="7 8" key="1">
    <citation type="journal article" date="2011" name="J. Bacteriol.">
        <title>Complete genome sequence and updated annotation of Desulfovibrio alaskensis G20.</title>
        <authorList>
            <person name="Hauser L.J."/>
            <person name="Land M.L."/>
            <person name="Brown S.D."/>
            <person name="Larimer F."/>
            <person name="Keller K.L."/>
            <person name="Rapp-Giles B.J."/>
            <person name="Price M.N."/>
            <person name="Lin M."/>
            <person name="Bruce D.C."/>
            <person name="Detter J.C."/>
            <person name="Tapia R."/>
            <person name="Han C.S."/>
            <person name="Goodwin L.A."/>
            <person name="Cheng J.F."/>
            <person name="Pitluck S."/>
            <person name="Copeland A."/>
            <person name="Lucas S."/>
            <person name="Nolan M."/>
            <person name="Lapidus A.L."/>
            <person name="Palumbo A.V."/>
            <person name="Wall J.D."/>
        </authorList>
    </citation>
    <scope>NUCLEOTIDE SEQUENCE [LARGE SCALE GENOMIC DNA]</scope>
    <source>
        <strain evidence="8">ATCC BAA 1058 / DSM 17464 / G20</strain>
    </source>
</reference>
<proteinExistence type="predicted"/>
<evidence type="ECO:0000256" key="1">
    <source>
        <dbReference type="ARBA" id="ARBA00000085"/>
    </source>
</evidence>
<evidence type="ECO:0000256" key="2">
    <source>
        <dbReference type="ARBA" id="ARBA00012438"/>
    </source>
</evidence>
<keyword evidence="7" id="KW-0808">Transferase</keyword>
<dbReference type="SUPFAM" id="SSF52172">
    <property type="entry name" value="CheY-like"/>
    <property type="match status" value="1"/>
</dbReference>
<dbReference type="Gene3D" id="3.40.50.2300">
    <property type="match status" value="1"/>
</dbReference>
<dbReference type="InterPro" id="IPR001789">
    <property type="entry name" value="Sig_transdc_resp-reg_receiver"/>
</dbReference>
<keyword evidence="3 4" id="KW-0597">Phosphoprotein</keyword>
<accession>Q30UY6</accession>